<feature type="compositionally biased region" description="Acidic residues" evidence="1">
    <location>
        <begin position="108"/>
        <end position="138"/>
    </location>
</feature>
<comment type="caution">
    <text evidence="2">The sequence shown here is derived from an EMBL/GenBank/DDBJ whole genome shotgun (WGS) entry which is preliminary data.</text>
</comment>
<feature type="compositionally biased region" description="Low complexity" evidence="1">
    <location>
        <begin position="513"/>
        <end position="522"/>
    </location>
</feature>
<feature type="region of interest" description="Disordered" evidence="1">
    <location>
        <begin position="372"/>
        <end position="397"/>
    </location>
</feature>
<feature type="compositionally biased region" description="Basic and acidic residues" evidence="1">
    <location>
        <begin position="501"/>
        <end position="512"/>
    </location>
</feature>
<proteinExistence type="predicted"/>
<dbReference type="EMBL" id="BQNB010016366">
    <property type="protein sequence ID" value="GJT50961.1"/>
    <property type="molecule type" value="Genomic_DNA"/>
</dbReference>
<evidence type="ECO:0000256" key="1">
    <source>
        <dbReference type="SAM" id="MobiDB-lite"/>
    </source>
</evidence>
<evidence type="ECO:0000313" key="3">
    <source>
        <dbReference type="Proteomes" id="UP001151760"/>
    </source>
</evidence>
<accession>A0ABQ5EJ62</accession>
<feature type="compositionally biased region" description="Basic and acidic residues" evidence="1">
    <location>
        <begin position="373"/>
        <end position="386"/>
    </location>
</feature>
<gene>
    <name evidence="2" type="ORF">Tco_0977118</name>
</gene>
<evidence type="ECO:0000313" key="2">
    <source>
        <dbReference type="EMBL" id="GJT50961.1"/>
    </source>
</evidence>
<reference evidence="2" key="2">
    <citation type="submission" date="2022-01" db="EMBL/GenBank/DDBJ databases">
        <authorList>
            <person name="Yamashiro T."/>
            <person name="Shiraishi A."/>
            <person name="Satake H."/>
            <person name="Nakayama K."/>
        </authorList>
    </citation>
    <scope>NUCLEOTIDE SEQUENCE</scope>
</reference>
<feature type="region of interest" description="Disordered" evidence="1">
    <location>
        <begin position="322"/>
        <end position="350"/>
    </location>
</feature>
<organism evidence="2 3">
    <name type="scientific">Tanacetum coccineum</name>
    <dbReference type="NCBI Taxonomy" id="301880"/>
    <lineage>
        <taxon>Eukaryota</taxon>
        <taxon>Viridiplantae</taxon>
        <taxon>Streptophyta</taxon>
        <taxon>Embryophyta</taxon>
        <taxon>Tracheophyta</taxon>
        <taxon>Spermatophyta</taxon>
        <taxon>Magnoliopsida</taxon>
        <taxon>eudicotyledons</taxon>
        <taxon>Gunneridae</taxon>
        <taxon>Pentapetalae</taxon>
        <taxon>asterids</taxon>
        <taxon>campanulids</taxon>
        <taxon>Asterales</taxon>
        <taxon>Asteraceae</taxon>
        <taxon>Asteroideae</taxon>
        <taxon>Anthemideae</taxon>
        <taxon>Anthemidinae</taxon>
        <taxon>Tanacetum</taxon>
    </lineage>
</organism>
<keyword evidence="3" id="KW-1185">Reference proteome</keyword>
<name>A0ABQ5EJ62_9ASTR</name>
<feature type="region of interest" description="Disordered" evidence="1">
    <location>
        <begin position="1"/>
        <end position="32"/>
    </location>
</feature>
<protein>
    <recommendedName>
        <fullName evidence="4">Reverse transcriptase domain-containing protein</fullName>
    </recommendedName>
</protein>
<feature type="compositionally biased region" description="Acidic residues" evidence="1">
    <location>
        <begin position="328"/>
        <end position="339"/>
    </location>
</feature>
<sequence>MSDSEDSTVTYTEVSSPFEDLSDIGSSRVDGMPMMPEDPYAYVMAAFQAPPSPDYFMPSEDEVFPAEEHPLHAAVSPTTNLPGYIADFDPEEDEEDPEEDPTNYPANEGDDDDNDDESSDDDEDNNDDVEEEEEEEEEHPAPTDSASPPVHHVTARITPPLGTPPLLPIPLPTPSPPMLLPSTVYRVGVFEVTLSPRKRLCIALGLRYEVGESSYAPTTRPTRGFRIFGMRWLRTCMGTPAATDMVGLSQRMIDFVMTVRQDTDEIYMKLGDEQDERLLMSGQLNMLRRNRRAHARESTADYSASTADGDCMVAGSRPHLIGTTYGDTDSDEDTADTEPPDQLATTTATTTTKTDAQLKALIYQGIANALAARDADRSQNGEDNHDSGTGVRRQAPPAREYTYPDFMKCKPLYFKGTERVIELTQWFEKMEIVFRISNCSVENQINDLDKPKKKMTDKYYPKGEIKKLKVEMWNLKVKGTDVDAIEFATELIDKKIRTFAERQSENKRKQDDNQQQQQNKRQNTSRAYVAGYGEKKPYGGSKPLCSKCNYHHDGQCAPKCHKWNRVGHLACDCRSTTNANTANNQRGLE</sequence>
<feature type="compositionally biased region" description="Low complexity" evidence="1">
    <location>
        <begin position="340"/>
        <end position="350"/>
    </location>
</feature>
<evidence type="ECO:0008006" key="4">
    <source>
        <dbReference type="Google" id="ProtNLM"/>
    </source>
</evidence>
<dbReference type="Proteomes" id="UP001151760">
    <property type="component" value="Unassembled WGS sequence"/>
</dbReference>
<feature type="region of interest" description="Disordered" evidence="1">
    <location>
        <begin position="501"/>
        <end position="527"/>
    </location>
</feature>
<feature type="region of interest" description="Disordered" evidence="1">
    <location>
        <begin position="69"/>
        <end position="161"/>
    </location>
</feature>
<reference evidence="2" key="1">
    <citation type="journal article" date="2022" name="Int. J. Mol. Sci.">
        <title>Draft Genome of Tanacetum Coccineum: Genomic Comparison of Closely Related Tanacetum-Family Plants.</title>
        <authorList>
            <person name="Yamashiro T."/>
            <person name="Shiraishi A."/>
            <person name="Nakayama K."/>
            <person name="Satake H."/>
        </authorList>
    </citation>
    <scope>NUCLEOTIDE SEQUENCE</scope>
</reference>
<feature type="compositionally biased region" description="Acidic residues" evidence="1">
    <location>
        <begin position="88"/>
        <end position="101"/>
    </location>
</feature>